<dbReference type="Proteomes" id="UP000747110">
    <property type="component" value="Unassembled WGS sequence"/>
</dbReference>
<dbReference type="EMBL" id="BNCQ01000055">
    <property type="protein sequence ID" value="GIM14226.1"/>
    <property type="molecule type" value="Genomic_DNA"/>
</dbReference>
<evidence type="ECO:0000313" key="4">
    <source>
        <dbReference type="EMBL" id="GIM14226.1"/>
    </source>
</evidence>
<protein>
    <submittedName>
        <fullName evidence="4">Uncharacterized protein</fullName>
    </submittedName>
</protein>
<dbReference type="OrthoDB" id="551315at2759"/>
<proteinExistence type="predicted"/>
<feature type="compositionally biased region" description="Low complexity" evidence="2">
    <location>
        <begin position="431"/>
        <end position="449"/>
    </location>
</feature>
<evidence type="ECO:0000256" key="1">
    <source>
        <dbReference type="SAM" id="Coils"/>
    </source>
</evidence>
<evidence type="ECO:0000256" key="2">
    <source>
        <dbReference type="SAM" id="MobiDB-lite"/>
    </source>
</evidence>
<name>A0A8J4GSQ5_9CHLO</name>
<comment type="caution">
    <text evidence="4">The sequence shown here is derived from an EMBL/GenBank/DDBJ whole genome shotgun (WGS) entry which is preliminary data.</text>
</comment>
<sequence length="587" mass="63786">MEPAQKSSLRPRNSPISIEAQQTWPSPNHHELLPLLETHEDLLVRAAVESATEALQRELTATLLKLETQTEATTKAHKIIHELQQELEIVRMMATENVAEHDLLMQAVAESAREGARRDLVAAQEHIVQLQTALSTSRSEERQAGLENKRLATQVATTQQLLAVAETEAHELRRQLGEQLKLAENEAREAHQRCGEVQALCVQLQIEKEALVRLQAEMAMAIAQLQAEKEAVAQLQAEKEMAVVRLQVEMATAIAQLQAEKEEAAAQQGAVGGAALAERRTKEDDDDAVMLRARCGALRRELESTQSQLASVTQAWEAAAQGRLAEKMAEAQSAAAAGRVKNDEEFWARNDEVHSLHTLVTSLRTTRLYAGAAGAGATYGDNRADGAGSVGAVNSAQLAASHRRTRLLQLRETLGQMGELLSGAEVMVEQRLQQSPHQQGQPRQLRLPSSQPPSPPHLPSPLQLPSSPQPQLQPQAQGQQGSQASVWGRLFSFGNSSGRSRGLHQSCSSASDRNLSRMDSCATVSSCGINSLHDSSSGCGHSIGVRASTESLQQAVTVGGNLADELADIYDLYQLPAQPKYEFRSWS</sequence>
<organism evidence="4 5">
    <name type="scientific">Volvox reticuliferus</name>
    <dbReference type="NCBI Taxonomy" id="1737510"/>
    <lineage>
        <taxon>Eukaryota</taxon>
        <taxon>Viridiplantae</taxon>
        <taxon>Chlorophyta</taxon>
        <taxon>core chlorophytes</taxon>
        <taxon>Chlorophyceae</taxon>
        <taxon>CS clade</taxon>
        <taxon>Chlamydomonadales</taxon>
        <taxon>Volvocaceae</taxon>
        <taxon>Volvox</taxon>
    </lineage>
</organism>
<feature type="coiled-coil region" evidence="1">
    <location>
        <begin position="155"/>
        <end position="267"/>
    </location>
</feature>
<gene>
    <name evidence="3" type="ORF">Vretifemale_16545</name>
    <name evidence="4" type="ORF">Vretimale_17254</name>
</gene>
<evidence type="ECO:0000313" key="5">
    <source>
        <dbReference type="Proteomes" id="UP000722791"/>
    </source>
</evidence>
<feature type="compositionally biased region" description="Low complexity" evidence="2">
    <location>
        <begin position="460"/>
        <end position="481"/>
    </location>
</feature>
<evidence type="ECO:0000313" key="3">
    <source>
        <dbReference type="EMBL" id="GIL88662.1"/>
    </source>
</evidence>
<keyword evidence="6" id="KW-1185">Reference proteome</keyword>
<feature type="compositionally biased region" description="Pro residues" evidence="2">
    <location>
        <begin position="450"/>
        <end position="459"/>
    </location>
</feature>
<accession>A0A8J4GSQ5</accession>
<keyword evidence="1" id="KW-0175">Coiled coil</keyword>
<feature type="region of interest" description="Disordered" evidence="2">
    <location>
        <begin position="431"/>
        <end position="481"/>
    </location>
</feature>
<dbReference type="EMBL" id="BNCP01000046">
    <property type="protein sequence ID" value="GIL88662.1"/>
    <property type="molecule type" value="Genomic_DNA"/>
</dbReference>
<reference evidence="4" key="1">
    <citation type="journal article" date="2021" name="Proc. Natl. Acad. Sci. U.S.A.">
        <title>Three genomes in the algal genus Volvox reveal the fate of a haploid sex-determining region after a transition to homothallism.</title>
        <authorList>
            <person name="Yamamoto K."/>
            <person name="Hamaji T."/>
            <person name="Kawai-Toyooka H."/>
            <person name="Matsuzaki R."/>
            <person name="Takahashi F."/>
            <person name="Nishimura Y."/>
            <person name="Kawachi M."/>
            <person name="Noguchi H."/>
            <person name="Minakuchi Y."/>
            <person name="Umen J.G."/>
            <person name="Toyoda A."/>
            <person name="Nozaki H."/>
        </authorList>
    </citation>
    <scope>NUCLEOTIDE SEQUENCE</scope>
    <source>
        <strain evidence="4">NIES-3785</strain>
        <strain evidence="3">NIES-3786</strain>
    </source>
</reference>
<dbReference type="AlphaFoldDB" id="A0A8J4GSQ5"/>
<dbReference type="Proteomes" id="UP000722791">
    <property type="component" value="Unassembled WGS sequence"/>
</dbReference>
<evidence type="ECO:0000313" key="6">
    <source>
        <dbReference type="Proteomes" id="UP000747110"/>
    </source>
</evidence>